<reference evidence="2" key="1">
    <citation type="journal article" date="2023" name="Science">
        <title>Genome structures resolve the early diversification of teleost fishes.</title>
        <authorList>
            <person name="Parey E."/>
            <person name="Louis A."/>
            <person name="Montfort J."/>
            <person name="Bouchez O."/>
            <person name="Roques C."/>
            <person name="Iampietro C."/>
            <person name="Lluch J."/>
            <person name="Castinel A."/>
            <person name="Donnadieu C."/>
            <person name="Desvignes T."/>
            <person name="Floi Bucao C."/>
            <person name="Jouanno E."/>
            <person name="Wen M."/>
            <person name="Mejri S."/>
            <person name="Dirks R."/>
            <person name="Jansen H."/>
            <person name="Henkel C."/>
            <person name="Chen W.J."/>
            <person name="Zahm M."/>
            <person name="Cabau C."/>
            <person name="Klopp C."/>
            <person name="Thompson A.W."/>
            <person name="Robinson-Rechavi M."/>
            <person name="Braasch I."/>
            <person name="Lecointre G."/>
            <person name="Bobe J."/>
            <person name="Postlethwait J.H."/>
            <person name="Berthelot C."/>
            <person name="Roest Crollius H."/>
            <person name="Guiguen Y."/>
        </authorList>
    </citation>
    <scope>NUCLEOTIDE SEQUENCE</scope>
    <source>
        <strain evidence="2">WJC10195</strain>
    </source>
</reference>
<name>A0A9Q1EMB9_SYNKA</name>
<accession>A0A9Q1EMB9</accession>
<dbReference type="AlphaFoldDB" id="A0A9Q1EMB9"/>
<feature type="compositionally biased region" description="Basic and acidic residues" evidence="1">
    <location>
        <begin position="66"/>
        <end position="79"/>
    </location>
</feature>
<evidence type="ECO:0000256" key="1">
    <source>
        <dbReference type="SAM" id="MobiDB-lite"/>
    </source>
</evidence>
<evidence type="ECO:0000313" key="3">
    <source>
        <dbReference type="Proteomes" id="UP001152622"/>
    </source>
</evidence>
<dbReference type="EMBL" id="JAINUF010000015">
    <property type="protein sequence ID" value="KAJ8341479.1"/>
    <property type="molecule type" value="Genomic_DNA"/>
</dbReference>
<dbReference type="Proteomes" id="UP001152622">
    <property type="component" value="Chromosome 15"/>
</dbReference>
<proteinExistence type="predicted"/>
<evidence type="ECO:0000313" key="2">
    <source>
        <dbReference type="EMBL" id="KAJ8341479.1"/>
    </source>
</evidence>
<sequence length="116" mass="13030">MADMITVQPPMPYIGDSAVWLRRLLIPTSRLLIKAEQQSKPLSTLKALLSHKPYNGFVRHPERFTSFDAPRAARERDCRQQQGPGGTLSCGSSDYWLRQNEPGGDIRFCNADSPLT</sequence>
<protein>
    <submittedName>
        <fullName evidence="2">Uncharacterized protein</fullName>
    </submittedName>
</protein>
<organism evidence="2 3">
    <name type="scientific">Synaphobranchus kaupii</name>
    <name type="common">Kaup's arrowtooth eel</name>
    <dbReference type="NCBI Taxonomy" id="118154"/>
    <lineage>
        <taxon>Eukaryota</taxon>
        <taxon>Metazoa</taxon>
        <taxon>Chordata</taxon>
        <taxon>Craniata</taxon>
        <taxon>Vertebrata</taxon>
        <taxon>Euteleostomi</taxon>
        <taxon>Actinopterygii</taxon>
        <taxon>Neopterygii</taxon>
        <taxon>Teleostei</taxon>
        <taxon>Anguilliformes</taxon>
        <taxon>Synaphobranchidae</taxon>
        <taxon>Synaphobranchus</taxon>
    </lineage>
</organism>
<feature type="region of interest" description="Disordered" evidence="1">
    <location>
        <begin position="66"/>
        <end position="94"/>
    </location>
</feature>
<gene>
    <name evidence="2" type="ORF">SKAU_G00337700</name>
</gene>
<keyword evidence="3" id="KW-1185">Reference proteome</keyword>
<comment type="caution">
    <text evidence="2">The sequence shown here is derived from an EMBL/GenBank/DDBJ whole genome shotgun (WGS) entry which is preliminary data.</text>
</comment>